<evidence type="ECO:0000313" key="2">
    <source>
        <dbReference type="Proteomes" id="UP000005324"/>
    </source>
</evidence>
<reference evidence="1 2" key="1">
    <citation type="submission" date="2010-04" db="EMBL/GenBank/DDBJ databases">
        <authorList>
            <person name="Qin X."/>
            <person name="Bachman B."/>
            <person name="Battles P."/>
            <person name="Bell A."/>
            <person name="Bess C."/>
            <person name="Bickham C."/>
            <person name="Chaboub L."/>
            <person name="Chen D."/>
            <person name="Coyle M."/>
            <person name="Deiros D.R."/>
            <person name="Dinh H."/>
            <person name="Forbes L."/>
            <person name="Fowler G."/>
            <person name="Francisco L."/>
            <person name="Fu Q."/>
            <person name="Gubbala S."/>
            <person name="Hale W."/>
            <person name="Han Y."/>
            <person name="Hemphill L."/>
            <person name="Highlander S.K."/>
            <person name="Hirani K."/>
            <person name="Hogues M."/>
            <person name="Jackson L."/>
            <person name="Jakkamsetti A."/>
            <person name="Javaid M."/>
            <person name="Jiang H."/>
            <person name="Korchina V."/>
            <person name="Kovar C."/>
            <person name="Lara F."/>
            <person name="Lee S."/>
            <person name="Mata R."/>
            <person name="Mathew T."/>
            <person name="Moen C."/>
            <person name="Morales K."/>
            <person name="Munidasa M."/>
            <person name="Nazareth L."/>
            <person name="Ngo R."/>
            <person name="Nguyen L."/>
            <person name="Okwuonu G."/>
            <person name="Ongeri F."/>
            <person name="Patil S."/>
            <person name="Petrosino J."/>
            <person name="Pham C."/>
            <person name="Pham P."/>
            <person name="Pu L.-L."/>
            <person name="Puazo M."/>
            <person name="Raj R."/>
            <person name="Reid J."/>
            <person name="Rouhana J."/>
            <person name="Saada N."/>
            <person name="Shang Y."/>
            <person name="Simmons D."/>
            <person name="Thornton R."/>
            <person name="Warren J."/>
            <person name="Weissenberger G."/>
            <person name="Zhang J."/>
            <person name="Zhang L."/>
            <person name="Zhou C."/>
            <person name="Zhu D."/>
            <person name="Muzny D."/>
            <person name="Worley K."/>
            <person name="Gibbs R."/>
        </authorList>
    </citation>
    <scope>NUCLEOTIDE SEQUENCE [LARGE SCALE GENOMIC DNA]</scope>
    <source>
        <strain evidence="1 2">ATCC 49957</strain>
    </source>
</reference>
<comment type="caution">
    <text evidence="1">The sequence shown here is derived from an EMBL/GenBank/DDBJ whole genome shotgun (WGS) entry which is preliminary data.</text>
</comment>
<dbReference type="AlphaFoldDB" id="D5RSB6"/>
<gene>
    <name evidence="1" type="ORF">HMPREF0731_3978</name>
</gene>
<organism evidence="1 2">
    <name type="scientific">Pseudoroseomonas cervicalis ATCC 49957</name>
    <dbReference type="NCBI Taxonomy" id="525371"/>
    <lineage>
        <taxon>Bacteria</taxon>
        <taxon>Pseudomonadati</taxon>
        <taxon>Pseudomonadota</taxon>
        <taxon>Alphaproteobacteria</taxon>
        <taxon>Acetobacterales</taxon>
        <taxon>Roseomonadaceae</taxon>
        <taxon>Roseomonas</taxon>
    </lineage>
</organism>
<accession>D5RSB6</accession>
<name>D5RSB6_9PROT</name>
<dbReference type="EMBL" id="ADVL01000736">
    <property type="protein sequence ID" value="EFH09798.1"/>
    <property type="molecule type" value="Genomic_DNA"/>
</dbReference>
<sequence>MAPMLLRLPCLLALSLAALPGAFPALGAELRLLTPSLAYCDELGSRYARLPRSRQEVARGLALEGLQLCREGYVRTGVAKLRRALRAAQAPREKLAEEPG</sequence>
<dbReference type="HOGENOM" id="CLU_2303888_0_0_5"/>
<dbReference type="Proteomes" id="UP000005324">
    <property type="component" value="Unassembled WGS sequence"/>
</dbReference>
<evidence type="ECO:0000313" key="1">
    <source>
        <dbReference type="EMBL" id="EFH09798.1"/>
    </source>
</evidence>
<proteinExistence type="predicted"/>
<keyword evidence="2" id="KW-1185">Reference proteome</keyword>
<protein>
    <submittedName>
        <fullName evidence="1">Uncharacterized protein</fullName>
    </submittedName>
</protein>